<comment type="caution">
    <text evidence="1">The sequence shown here is derived from an EMBL/GenBank/DDBJ whole genome shotgun (WGS) entry which is preliminary data.</text>
</comment>
<name>A0A444J4E2_9BACT</name>
<keyword evidence="2" id="KW-1185">Reference proteome</keyword>
<dbReference type="CDD" id="cd03413">
    <property type="entry name" value="CbiK_C"/>
    <property type="match status" value="1"/>
</dbReference>
<dbReference type="GO" id="GO:0016852">
    <property type="term" value="F:sirohydrochlorin cobaltochelatase activity"/>
    <property type="evidence" value="ECO:0007669"/>
    <property type="project" value="UniProtKB-EC"/>
</dbReference>
<proteinExistence type="predicted"/>
<dbReference type="Gene3D" id="3.40.50.1400">
    <property type="match status" value="1"/>
</dbReference>
<evidence type="ECO:0000313" key="1">
    <source>
        <dbReference type="EMBL" id="RWX47948.1"/>
    </source>
</evidence>
<dbReference type="InterPro" id="IPR010388">
    <property type="entry name" value="Anaerobic_Co-chelatase"/>
</dbReference>
<dbReference type="EC" id="4.99.1.3" evidence="1"/>
<dbReference type="EMBL" id="MTKP01000189">
    <property type="protein sequence ID" value="RWX47948.1"/>
    <property type="molecule type" value="Genomic_DNA"/>
</dbReference>
<sequence length="187" mass="20266">MRMGTVKKKKYKPFHKVVLGRPALGTYGLGHPYTEDIITAAEALAADAELAAKENAALVYMGHGNAHFPSGGAYLELADRMRELYPEVVTLIGNVEGFPSLEDVIEKLKLRGVKKVMLKPCMVVAGDHALNDMAGTDLEEPSWQMILEKEGFEVVTVKKGLGELDAFADIFVNHAADAAADAEIVLK</sequence>
<dbReference type="AlphaFoldDB" id="A0A444J4E2"/>
<dbReference type="Pfam" id="PF06180">
    <property type="entry name" value="CbiK"/>
    <property type="match status" value="1"/>
</dbReference>
<dbReference type="Proteomes" id="UP000288086">
    <property type="component" value="Unassembled WGS sequence"/>
</dbReference>
<protein>
    <submittedName>
        <fullName evidence="1">Cobalt chelatase (CbiK)</fullName>
        <ecNumber evidence="1">4.99.1.3</ecNumber>
    </submittedName>
</protein>
<dbReference type="SUPFAM" id="SSF53800">
    <property type="entry name" value="Chelatase"/>
    <property type="match status" value="1"/>
</dbReference>
<organism evidence="1 2">
    <name type="scientific">Candidatus Electrothrix communis</name>
    <dbReference type="NCBI Taxonomy" id="1859133"/>
    <lineage>
        <taxon>Bacteria</taxon>
        <taxon>Pseudomonadati</taxon>
        <taxon>Thermodesulfobacteriota</taxon>
        <taxon>Desulfobulbia</taxon>
        <taxon>Desulfobulbales</taxon>
        <taxon>Desulfobulbaceae</taxon>
        <taxon>Candidatus Electrothrix</taxon>
    </lineage>
</organism>
<keyword evidence="1" id="KW-0456">Lyase</keyword>
<dbReference type="GO" id="GO:0019251">
    <property type="term" value="P:anaerobic cobalamin biosynthetic process"/>
    <property type="evidence" value="ECO:0007669"/>
    <property type="project" value="InterPro"/>
</dbReference>
<reference evidence="1 2" key="1">
    <citation type="submission" date="2017-01" db="EMBL/GenBank/DDBJ databases">
        <title>The cable genome- insights into the physiology and evolution of filamentous bacteria capable of sulfide oxidation via long distance electron transfer.</title>
        <authorList>
            <person name="Schreiber L."/>
            <person name="Bjerg J.T."/>
            <person name="Boggild A."/>
            <person name="Van De Vossenberg J."/>
            <person name="Meysman F."/>
            <person name="Nielsen L.P."/>
            <person name="Schramm A."/>
            <person name="Kjeldsen K.U."/>
        </authorList>
    </citation>
    <scope>NUCLEOTIDE SEQUENCE [LARGE SCALE GENOMIC DNA]</scope>
    <source>
        <strain evidence="1">A1</strain>
    </source>
</reference>
<accession>A0A444J4E2</accession>
<evidence type="ECO:0000313" key="2">
    <source>
        <dbReference type="Proteomes" id="UP000288086"/>
    </source>
</evidence>
<gene>
    <name evidence="1" type="ORF">VT98_11892</name>
</gene>